<dbReference type="CDD" id="cd00568">
    <property type="entry name" value="TPP_enzymes"/>
    <property type="match status" value="1"/>
</dbReference>
<dbReference type="InterPro" id="IPR012001">
    <property type="entry name" value="Thiamin_PyroP_enz_TPP-bd_dom"/>
</dbReference>
<dbReference type="EMBL" id="JAJSBI010000037">
    <property type="protein sequence ID" value="MCD9880201.1"/>
    <property type="molecule type" value="Genomic_DNA"/>
</dbReference>
<dbReference type="RefSeq" id="WP_232655143.1">
    <property type="nucleotide sequence ID" value="NZ_JAJSBI010000037.1"/>
</dbReference>
<dbReference type="GO" id="GO:0009097">
    <property type="term" value="P:isoleucine biosynthetic process"/>
    <property type="evidence" value="ECO:0007669"/>
    <property type="project" value="TreeGrafter"/>
</dbReference>
<evidence type="ECO:0000256" key="4">
    <source>
        <dbReference type="RuleBase" id="RU362132"/>
    </source>
</evidence>
<dbReference type="Gene3D" id="3.40.50.970">
    <property type="match status" value="2"/>
</dbReference>
<dbReference type="InterPro" id="IPR011766">
    <property type="entry name" value="TPP_enzyme_TPP-bd"/>
</dbReference>
<dbReference type="CDD" id="cd07035">
    <property type="entry name" value="TPP_PYR_POX_like"/>
    <property type="match status" value="1"/>
</dbReference>
<feature type="region of interest" description="Disordered" evidence="5">
    <location>
        <begin position="1"/>
        <end position="22"/>
    </location>
</feature>
<dbReference type="Pfam" id="PF02775">
    <property type="entry name" value="TPP_enzyme_C"/>
    <property type="match status" value="1"/>
</dbReference>
<feature type="compositionally biased region" description="Polar residues" evidence="5">
    <location>
        <begin position="1"/>
        <end position="18"/>
    </location>
</feature>
<dbReference type="PROSITE" id="PS00187">
    <property type="entry name" value="TPP_ENZYMES"/>
    <property type="match status" value="1"/>
</dbReference>
<dbReference type="GO" id="GO:0050660">
    <property type="term" value="F:flavin adenine dinucleotide binding"/>
    <property type="evidence" value="ECO:0007669"/>
    <property type="project" value="TreeGrafter"/>
</dbReference>
<dbReference type="SUPFAM" id="SSF52518">
    <property type="entry name" value="Thiamin diphosphate-binding fold (THDP-binding)"/>
    <property type="match status" value="2"/>
</dbReference>
<gene>
    <name evidence="9" type="ORF">LJ657_42940</name>
</gene>
<evidence type="ECO:0000259" key="8">
    <source>
        <dbReference type="Pfam" id="PF02776"/>
    </source>
</evidence>
<dbReference type="GO" id="GO:0030976">
    <property type="term" value="F:thiamine pyrophosphate binding"/>
    <property type="evidence" value="ECO:0007669"/>
    <property type="project" value="InterPro"/>
</dbReference>
<comment type="cofactor">
    <cofactor evidence="1">
        <name>thiamine diphosphate</name>
        <dbReference type="ChEBI" id="CHEBI:58937"/>
    </cofactor>
</comment>
<accession>A0A9Q3VXE5</accession>
<dbReference type="Proteomes" id="UP001108029">
    <property type="component" value="Unassembled WGS sequence"/>
</dbReference>
<evidence type="ECO:0000313" key="10">
    <source>
        <dbReference type="Proteomes" id="UP001108029"/>
    </source>
</evidence>
<dbReference type="InterPro" id="IPR029035">
    <property type="entry name" value="DHS-like_NAD/FAD-binding_dom"/>
</dbReference>
<proteinExistence type="inferred from homology"/>
<dbReference type="Pfam" id="PF02776">
    <property type="entry name" value="TPP_enzyme_N"/>
    <property type="match status" value="1"/>
</dbReference>
<keyword evidence="3 4" id="KW-0786">Thiamine pyrophosphate</keyword>
<keyword evidence="10" id="KW-1185">Reference proteome</keyword>
<dbReference type="InterPro" id="IPR029061">
    <property type="entry name" value="THDP-binding"/>
</dbReference>
<dbReference type="Gene3D" id="3.40.50.1220">
    <property type="entry name" value="TPP-binding domain"/>
    <property type="match status" value="1"/>
</dbReference>
<evidence type="ECO:0000259" key="7">
    <source>
        <dbReference type="Pfam" id="PF02775"/>
    </source>
</evidence>
<dbReference type="PANTHER" id="PTHR18968">
    <property type="entry name" value="THIAMINE PYROPHOSPHATE ENZYMES"/>
    <property type="match status" value="1"/>
</dbReference>
<evidence type="ECO:0000256" key="1">
    <source>
        <dbReference type="ARBA" id="ARBA00001964"/>
    </source>
</evidence>
<dbReference type="PANTHER" id="PTHR18968:SF13">
    <property type="entry name" value="ACETOLACTATE SYNTHASE CATALYTIC SUBUNIT, MITOCHONDRIAL"/>
    <property type="match status" value="1"/>
</dbReference>
<evidence type="ECO:0000256" key="5">
    <source>
        <dbReference type="SAM" id="MobiDB-lite"/>
    </source>
</evidence>
<evidence type="ECO:0000313" key="9">
    <source>
        <dbReference type="EMBL" id="MCD9880201.1"/>
    </source>
</evidence>
<comment type="caution">
    <text evidence="9">The sequence shown here is derived from an EMBL/GenBank/DDBJ whole genome shotgun (WGS) entry which is preliminary data.</text>
</comment>
<dbReference type="GO" id="GO:0000287">
    <property type="term" value="F:magnesium ion binding"/>
    <property type="evidence" value="ECO:0007669"/>
    <property type="project" value="InterPro"/>
</dbReference>
<feature type="domain" description="Thiamine pyrophosphate enzyme TPP-binding" evidence="7">
    <location>
        <begin position="413"/>
        <end position="563"/>
    </location>
</feature>
<dbReference type="GO" id="GO:0009099">
    <property type="term" value="P:L-valine biosynthetic process"/>
    <property type="evidence" value="ECO:0007669"/>
    <property type="project" value="TreeGrafter"/>
</dbReference>
<dbReference type="GO" id="GO:0005948">
    <property type="term" value="C:acetolactate synthase complex"/>
    <property type="evidence" value="ECO:0007669"/>
    <property type="project" value="TreeGrafter"/>
</dbReference>
<evidence type="ECO:0000256" key="3">
    <source>
        <dbReference type="ARBA" id="ARBA00023052"/>
    </source>
</evidence>
<evidence type="ECO:0000256" key="2">
    <source>
        <dbReference type="ARBA" id="ARBA00007812"/>
    </source>
</evidence>
<dbReference type="SUPFAM" id="SSF52467">
    <property type="entry name" value="DHS-like NAD/FAD-binding domain"/>
    <property type="match status" value="1"/>
</dbReference>
<feature type="domain" description="Thiamine pyrophosphate enzyme central" evidence="6">
    <location>
        <begin position="214"/>
        <end position="347"/>
    </location>
</feature>
<dbReference type="AlphaFoldDB" id="A0A9Q3VXE5"/>
<dbReference type="GO" id="GO:0003984">
    <property type="term" value="F:acetolactate synthase activity"/>
    <property type="evidence" value="ECO:0007669"/>
    <property type="project" value="TreeGrafter"/>
</dbReference>
<organism evidence="9 10">
    <name type="scientific">Streptomyces guryensis</name>
    <dbReference type="NCBI Taxonomy" id="2886947"/>
    <lineage>
        <taxon>Bacteria</taxon>
        <taxon>Bacillati</taxon>
        <taxon>Actinomycetota</taxon>
        <taxon>Actinomycetes</taxon>
        <taxon>Kitasatosporales</taxon>
        <taxon>Streptomycetaceae</taxon>
        <taxon>Streptomyces</taxon>
    </lineage>
</organism>
<feature type="domain" description="Thiamine pyrophosphate enzyme N-terminal TPP-binding" evidence="8">
    <location>
        <begin position="33"/>
        <end position="140"/>
    </location>
</feature>
<protein>
    <submittedName>
        <fullName evidence="9">Thiamine pyrophosphate-binding protein</fullName>
    </submittedName>
</protein>
<comment type="similarity">
    <text evidence="2 4">Belongs to the TPP enzyme family.</text>
</comment>
<evidence type="ECO:0000259" key="6">
    <source>
        <dbReference type="Pfam" id="PF00205"/>
    </source>
</evidence>
<reference evidence="9" key="1">
    <citation type="submission" date="2021-12" db="EMBL/GenBank/DDBJ databases">
        <authorList>
            <person name="Lee J.-H."/>
            <person name="Kim S.-B."/>
        </authorList>
    </citation>
    <scope>NUCLEOTIDE SEQUENCE</scope>
    <source>
        <strain evidence="9">NR30</strain>
    </source>
</reference>
<dbReference type="InterPro" id="IPR000399">
    <property type="entry name" value="TPP-bd_CS"/>
</dbReference>
<dbReference type="Pfam" id="PF00205">
    <property type="entry name" value="TPP_enzyme_M"/>
    <property type="match status" value="1"/>
</dbReference>
<dbReference type="InterPro" id="IPR012000">
    <property type="entry name" value="Thiamin_PyroP_enz_cen_dom"/>
</dbReference>
<dbReference type="InterPro" id="IPR045229">
    <property type="entry name" value="TPP_enz"/>
</dbReference>
<sequence>MKEGSAISTLGSVTNPGTASPEAATATCWPVAARTLRDAGCEVVIGLPADEPGLLDAAASTDGLTAVPVRDQRVGACAAVAAAMLTRRPVVLALTTGPAFTNALTGLLEGMSLGAPVIVVTVRIAANEIGRGGFQETDHRSLAQSVVKDHLVVATGDTLQWALRRAAHLAVNGKPGPVLVEISAETATSTDAVACAPYAAPVRALRSHPDPADVAEALAVMAQARRPLVLAGGGVRAADAAASLRMLATEWGAATATTASGRGTFDELDPHCFGLVGLYATPPLTTALADVDVVLAIGTALEETVRMGWDLDRVRLIHADVDASTFHRAVPAEITLLGDARLTTEALRAAWARQGDDIAGQDGRTGWRRTVAAARRALDADAKAVTFAESPTRAVLRVLPDLFPDAVLVQENGLHDIWGYHISALTLPADFPIVGPGEQTMMGFGLPAAVGVAATRPGRPVVLVCGDGAFAMSANTLPTAAELGCPLVMVVFDNNGFGWPRFLRRQDGHPSAQVDFRTCLPMAALVEAIGGITATVTDEESLRSVMERARTAVDAGRPALVVVPVDDDDVPVGIRRIFGMEGAESC</sequence>
<name>A0A9Q3VXE5_9ACTN</name>